<feature type="region of interest" description="Disordered" evidence="3">
    <location>
        <begin position="590"/>
        <end position="645"/>
    </location>
</feature>
<reference evidence="6" key="2">
    <citation type="submission" date="2025-08" db="UniProtKB">
        <authorList>
            <consortium name="Ensembl"/>
        </authorList>
    </citation>
    <scope>IDENTIFICATION</scope>
</reference>
<dbReference type="Pfam" id="PF08729">
    <property type="entry name" value="HUN"/>
    <property type="match status" value="1"/>
</dbReference>
<proteinExistence type="inferred from homology"/>
<feature type="compositionally biased region" description="Polar residues" evidence="3">
    <location>
        <begin position="862"/>
        <end position="876"/>
    </location>
</feature>
<keyword evidence="7" id="KW-1185">Reference proteome</keyword>
<evidence type="ECO:0000256" key="2">
    <source>
        <dbReference type="ARBA" id="ARBA00022553"/>
    </source>
</evidence>
<dbReference type="InterPro" id="IPR026947">
    <property type="entry name" value="UBN_middle_dom"/>
</dbReference>
<gene>
    <name evidence="6" type="primary">UBN1</name>
</gene>
<feature type="compositionally biased region" description="Low complexity" evidence="3">
    <location>
        <begin position="607"/>
        <end position="626"/>
    </location>
</feature>
<dbReference type="GO" id="GO:0005634">
    <property type="term" value="C:nucleus"/>
    <property type="evidence" value="ECO:0007669"/>
    <property type="project" value="TreeGrafter"/>
</dbReference>
<reference evidence="6 7" key="1">
    <citation type="submission" date="2019-04" db="EMBL/GenBank/DDBJ databases">
        <authorList>
            <consortium name="Wellcome Sanger Institute Data Sharing"/>
        </authorList>
    </citation>
    <scope>NUCLEOTIDE SEQUENCE [LARGE SCALE GENOMIC DNA]</scope>
</reference>
<dbReference type="PANTHER" id="PTHR21669">
    <property type="entry name" value="CAPZ-INTERACTING PROTEIN AND RELATED PROTEINS"/>
    <property type="match status" value="1"/>
</dbReference>
<evidence type="ECO:0000313" key="6">
    <source>
        <dbReference type="Ensembl" id="ENSSFOP00015010523.2"/>
    </source>
</evidence>
<feature type="region of interest" description="Disordered" evidence="3">
    <location>
        <begin position="916"/>
        <end position="962"/>
    </location>
</feature>
<feature type="compositionally biased region" description="Basic and acidic residues" evidence="3">
    <location>
        <begin position="192"/>
        <end position="209"/>
    </location>
</feature>
<feature type="region of interest" description="Disordered" evidence="3">
    <location>
        <begin position="171"/>
        <end position="235"/>
    </location>
</feature>
<dbReference type="AlphaFoldDB" id="A0A8C9R730"/>
<feature type="domain" description="Hpc2-related" evidence="4">
    <location>
        <begin position="117"/>
        <end position="167"/>
    </location>
</feature>
<dbReference type="GO" id="GO:0006325">
    <property type="term" value="P:chromatin organization"/>
    <property type="evidence" value="ECO:0007669"/>
    <property type="project" value="TreeGrafter"/>
</dbReference>
<feature type="region of interest" description="Disordered" evidence="3">
    <location>
        <begin position="850"/>
        <end position="876"/>
    </location>
</feature>
<evidence type="ECO:0000313" key="7">
    <source>
        <dbReference type="Proteomes" id="UP000694397"/>
    </source>
</evidence>
<accession>A0A8C9R730</accession>
<evidence type="ECO:0000259" key="5">
    <source>
        <dbReference type="Pfam" id="PF14075"/>
    </source>
</evidence>
<dbReference type="Proteomes" id="UP000694397">
    <property type="component" value="Chromosome 20"/>
</dbReference>
<dbReference type="OrthoDB" id="68076at2759"/>
<feature type="compositionally biased region" description="Polar residues" evidence="3">
    <location>
        <begin position="916"/>
        <end position="943"/>
    </location>
</feature>
<reference evidence="6" key="3">
    <citation type="submission" date="2025-09" db="UniProtKB">
        <authorList>
            <consortium name="Ensembl"/>
        </authorList>
    </citation>
    <scope>IDENTIFICATION</scope>
</reference>
<feature type="domain" description="Ubinuclein middle" evidence="5">
    <location>
        <begin position="345"/>
        <end position="563"/>
    </location>
</feature>
<sequence length="1155" mass="125273">MAERRRIQLTTLSNNVPLALPAALLKQVPPKQQDSGVPAVGAAAANGGKSESTLRLVLALFEPDQRRCPEFYYPELVRKKNNAVKRPCKSLDEEENQGEMEAIAKKFEEKYGGSKRKKDRLQDLVDMGYGYDETDSFIDNSEAYDELVPASLTTKYGGFYINSGTLQFRQASESESDDFVTDDKKKIKKRKSKEEGDTKLMKKKKEDQHKKKPLKTGIMPLNASEEKKKKKKKHASAMSVNEMLKKFQNDKDSLLKEETKPPQNTQSAWLMTREMDAGLNVTDPLLSLIGSANENDLFQAASTIDFDIDLDKLLYDSPEPSPSGLDENSDPMATGQAQKQPLSFPDGLPPELEKRVKEMTQAAKGSDGEGKQKFFTQDINSMLLDIEIQSRELNSPLRSGIYAYLASFLPCSKDTLLKRAKKLHLHEQDGRLKEPLQKLKEAIGRSMPEQIAKYQDECLAHTQAKYAKMLEEGKEKEQKEKACSDEDEDEDKSGKRVMGPRKKFQWNDEIRDFLCSVVGLKVGSYELEKNKSQSPEEYLKAFLEAEVKPLWPKGWMQSRMLFKESRRVHSHITCLELAKVERKICSTLPPSESTTVLAGGPSGTLVTSSASSAPSATAPSSGTSAALHPSSMDDSLDGDLIHNPPSLGAVSEELAALNSDGKCGPDFTFSCKPPPETLAITLEDGKATQNPPCSTSSCLTPTQSPLNLLAEQALALGQIPQERKMDSAQLLVIPGYSDLLSQTSMSNQALTDSVQVKPKNCGLSKSSQSVLSSSLSSPALKPFLQHNQHQKCFPAPVRYNLNSLLSSSQSKASKYVAPCLGLQQPTSKSQTFLPLPCTLPNSMLPTSPSISKMAPSQGPAMSYQTKQQHNPTTGISSSSFQPIFSVVATTKSGASQSRVVQSVPGTLSSVTNVIASHKSPTPTQVSSLPSPNTAAKKTPSPQKLTLVAPPGGENGDSSNGTQGVARLLTSSLAPPKSVPAATVSQRTGSLFTFSFSESAPALPSPPSLNLLSPSFTTAGQTLAPGTLGVLPGLVPMHAFSFPVLSFSPDSASKALGSTDAIVTGPAPGTFHHGLTRSKCVWLCIAANTLFFISFSVACLEEHTPAHSVAFCSHALFHSVNYSVPSPFSWFVAFVSFSLHAESPEKQVSQESRSNH</sequence>
<dbReference type="InterPro" id="IPR014840">
    <property type="entry name" value="HRD"/>
</dbReference>
<keyword evidence="2" id="KW-0597">Phosphoprotein</keyword>
<dbReference type="GeneTree" id="ENSGT00940000158857"/>
<comment type="similarity">
    <text evidence="1">Belongs to the ubinuclein family.</text>
</comment>
<organism evidence="6 7">
    <name type="scientific">Scleropages formosus</name>
    <name type="common">Asian bonytongue</name>
    <name type="synonym">Osteoglossum formosum</name>
    <dbReference type="NCBI Taxonomy" id="113540"/>
    <lineage>
        <taxon>Eukaryota</taxon>
        <taxon>Metazoa</taxon>
        <taxon>Chordata</taxon>
        <taxon>Craniata</taxon>
        <taxon>Vertebrata</taxon>
        <taxon>Euteleostomi</taxon>
        <taxon>Actinopterygii</taxon>
        <taxon>Neopterygii</taxon>
        <taxon>Teleostei</taxon>
        <taxon>Osteoglossocephala</taxon>
        <taxon>Osteoglossomorpha</taxon>
        <taxon>Osteoglossiformes</taxon>
        <taxon>Osteoglossidae</taxon>
        <taxon>Scleropages</taxon>
    </lineage>
</organism>
<protein>
    <submittedName>
        <fullName evidence="6">Ubinuclein 1</fullName>
    </submittedName>
</protein>
<feature type="compositionally biased region" description="Basic and acidic residues" evidence="3">
    <location>
        <begin position="471"/>
        <end position="484"/>
    </location>
</feature>
<dbReference type="PANTHER" id="PTHR21669:SF12">
    <property type="entry name" value="UBINUCLEIN-1"/>
    <property type="match status" value="1"/>
</dbReference>
<feature type="region of interest" description="Disordered" evidence="3">
    <location>
        <begin position="471"/>
        <end position="497"/>
    </location>
</feature>
<evidence type="ECO:0000256" key="1">
    <source>
        <dbReference type="ARBA" id="ARBA00009911"/>
    </source>
</evidence>
<feature type="region of interest" description="Disordered" evidence="3">
    <location>
        <begin position="315"/>
        <end position="350"/>
    </location>
</feature>
<evidence type="ECO:0000259" key="4">
    <source>
        <dbReference type="Pfam" id="PF08729"/>
    </source>
</evidence>
<evidence type="ECO:0000256" key="3">
    <source>
        <dbReference type="SAM" id="MobiDB-lite"/>
    </source>
</evidence>
<dbReference type="Ensembl" id="ENSSFOT00015010669.2">
    <property type="protein sequence ID" value="ENSSFOP00015010523.2"/>
    <property type="gene ID" value="ENSSFOG00015006831.2"/>
</dbReference>
<dbReference type="Pfam" id="PF14075">
    <property type="entry name" value="UBN_AB"/>
    <property type="match status" value="1"/>
</dbReference>
<name>A0A8C9R730_SCLFO</name>